<dbReference type="EMBL" id="JBBYHV010000002">
    <property type="protein sequence ID" value="MEL1251273.1"/>
    <property type="molecule type" value="Genomic_DNA"/>
</dbReference>
<evidence type="ECO:0000256" key="2">
    <source>
        <dbReference type="ARBA" id="ARBA00022801"/>
    </source>
</evidence>
<organism evidence="4 5">
    <name type="scientific">Aurantiacibacter gilvus</name>
    <dbReference type="NCBI Taxonomy" id="3139141"/>
    <lineage>
        <taxon>Bacteria</taxon>
        <taxon>Pseudomonadati</taxon>
        <taxon>Pseudomonadota</taxon>
        <taxon>Alphaproteobacteria</taxon>
        <taxon>Sphingomonadales</taxon>
        <taxon>Erythrobacteraceae</taxon>
        <taxon>Aurantiacibacter</taxon>
    </lineage>
</organism>
<proteinExistence type="predicted"/>
<keyword evidence="2" id="KW-0378">Hydrolase</keyword>
<dbReference type="Gene3D" id="3.90.79.10">
    <property type="entry name" value="Nucleoside Triphosphate Pyrophosphohydrolase"/>
    <property type="match status" value="1"/>
</dbReference>
<dbReference type="Pfam" id="PF00293">
    <property type="entry name" value="NUDIX"/>
    <property type="match status" value="1"/>
</dbReference>
<sequence>MLYLIPARLHRAAMPLGYVLWRAYIRIVRPDVASVSVFIEDDEGRILLIRQSYGTRDWTMPAGGTKRNEDPELAIRREVQEELSCELHTLELLRHAEESVFGAPHRASIFRARAASEPVADRREVVEVRWFALDDLPDNLTSVTRRRLELLQQG</sequence>
<feature type="domain" description="Nudix hydrolase" evidence="3">
    <location>
        <begin position="30"/>
        <end position="153"/>
    </location>
</feature>
<dbReference type="PANTHER" id="PTHR43046:SF14">
    <property type="entry name" value="MUTT_NUDIX FAMILY PROTEIN"/>
    <property type="match status" value="1"/>
</dbReference>
<gene>
    <name evidence="4" type="ORF">AAEO60_11375</name>
</gene>
<evidence type="ECO:0000259" key="3">
    <source>
        <dbReference type="PROSITE" id="PS51462"/>
    </source>
</evidence>
<comment type="cofactor">
    <cofactor evidence="1">
        <name>Mg(2+)</name>
        <dbReference type="ChEBI" id="CHEBI:18420"/>
    </cofactor>
</comment>
<dbReference type="InterPro" id="IPR015797">
    <property type="entry name" value="NUDIX_hydrolase-like_dom_sf"/>
</dbReference>
<evidence type="ECO:0000313" key="4">
    <source>
        <dbReference type="EMBL" id="MEL1251273.1"/>
    </source>
</evidence>
<dbReference type="PANTHER" id="PTHR43046">
    <property type="entry name" value="GDP-MANNOSE MANNOSYL HYDROLASE"/>
    <property type="match status" value="1"/>
</dbReference>
<dbReference type="PROSITE" id="PS51462">
    <property type="entry name" value="NUDIX"/>
    <property type="match status" value="1"/>
</dbReference>
<dbReference type="RefSeq" id="WP_341673832.1">
    <property type="nucleotide sequence ID" value="NZ_JBBYHV010000002.1"/>
</dbReference>
<protein>
    <submittedName>
        <fullName evidence="4">NUDIX domain-containing protein</fullName>
    </submittedName>
</protein>
<evidence type="ECO:0000256" key="1">
    <source>
        <dbReference type="ARBA" id="ARBA00001946"/>
    </source>
</evidence>
<keyword evidence="5" id="KW-1185">Reference proteome</keyword>
<dbReference type="SUPFAM" id="SSF55811">
    <property type="entry name" value="Nudix"/>
    <property type="match status" value="1"/>
</dbReference>
<accession>A0ABU9IH77</accession>
<comment type="caution">
    <text evidence="4">The sequence shown here is derived from an EMBL/GenBank/DDBJ whole genome shotgun (WGS) entry which is preliminary data.</text>
</comment>
<name>A0ABU9IH77_9SPHN</name>
<evidence type="ECO:0000313" key="5">
    <source>
        <dbReference type="Proteomes" id="UP001497045"/>
    </source>
</evidence>
<dbReference type="InterPro" id="IPR000086">
    <property type="entry name" value="NUDIX_hydrolase_dom"/>
</dbReference>
<reference evidence="4 5" key="1">
    <citation type="submission" date="2024-04" db="EMBL/GenBank/DDBJ databases">
        <title>Aurantiacibacter sp. DGU6 16S ribosomal RNA gene Genome sequencing and assembly.</title>
        <authorList>
            <person name="Park S."/>
        </authorList>
    </citation>
    <scope>NUCLEOTIDE SEQUENCE [LARGE SCALE GENOMIC DNA]</scope>
    <source>
        <strain evidence="4 5">DGU6</strain>
    </source>
</reference>
<dbReference type="Proteomes" id="UP001497045">
    <property type="component" value="Unassembled WGS sequence"/>
</dbReference>